<dbReference type="EMBL" id="FPKW01000008">
    <property type="protein sequence ID" value="SFZ95152.1"/>
    <property type="molecule type" value="Genomic_DNA"/>
</dbReference>
<evidence type="ECO:0000313" key="2">
    <source>
        <dbReference type="EMBL" id="SFZ95152.1"/>
    </source>
</evidence>
<sequence>MAKSVLLDTNILRQLISPTEFNPYLRQIIEWQKEEHVRLYCPPTLKREWKKHSEIEFKRIRQILKNHESALKASNLFEVTPDVTDVKLNAAEKRLWAQVEALDQLMESAVTPSEEEAVIRMWEHRAAGKAPFRVKENSENDAVILFSTLEQLIKKQESELYFFSTNHKDYAALGNEEFIHADISDAFPSVKIIYFRDVVQGVNKLAEVGLPTNKKKLDTSKMRVPNFFPVDQTKNEFGQLYEYLDKRFADIDFLPKSLFTYHYPIMIGADYQERREAFTINTDNQILFESLSEKFADLVESRASGKTGSEHVKMEDELLSYLRNNLVRTIRYNHRETLQLPLSIDTNCTCAVCTYNKGNLYSSFSLLEQARDEPESLKKAYTFYLHGMWGEAVSILKKVSESAESNHKWLTHYIAKYNLLLLGRLSRFRPLDEAIESNVFAELREIEMDGVLEECKSPSNNKILEMLHYGKFLDHASEEMQAIVSKIKNSQIDQDSGWSEDASKMLDLFFETIYFMERNYIMVDEYSDVNRFTEYFLDGFFASYQCNENLSGKVGHLSDPILAKIISYANADKIIKYKERYDIKKIKYVRDNVGSTFVIKIIEMLKSYEFLIDLFKSKRYDRISSVWSKFRRIVVNTLTVTSLVEMQADEIEAISRELLPFLKIQNHIKGLELTNSLSYFLKSNAELMNKEILREFLHLAFIGQGFDRDTILKSISGVAKKKKLTVCLKDLEWQLWSSEYLIVENAEEVIVEICYLYLFTTNNLHKSSIIDFIEKSLEANFNGRIYYMTVMDGLVQPTEKFNEKYETEILQFALEGRQPRIFETKSYNHRYIDEFINLSFYLDRPISTALKAALANLDQYYMWLIDIDGFNYEKFDPDWLYKHLTIYYKKYFRNSDSLKRKIRSEIMKSTDFRLARLYLDLYEKESQ</sequence>
<dbReference type="RefSeq" id="WP_072410375.1">
    <property type="nucleotide sequence ID" value="NZ_FPKW01000008.1"/>
</dbReference>
<dbReference type="AlphaFoldDB" id="A0A1K2ISJ1"/>
<protein>
    <recommendedName>
        <fullName evidence="1">DUF4935 domain-containing protein</fullName>
    </recommendedName>
</protein>
<gene>
    <name evidence="2" type="ORF">SAMN05216324_108172</name>
</gene>
<feature type="domain" description="DUF4935" evidence="1">
    <location>
        <begin position="5"/>
        <end position="170"/>
    </location>
</feature>
<dbReference type="InterPro" id="IPR032557">
    <property type="entry name" value="DUF4935"/>
</dbReference>
<proteinExistence type="predicted"/>
<dbReference type="Proteomes" id="UP000182034">
    <property type="component" value="Unassembled WGS sequence"/>
</dbReference>
<dbReference type="Pfam" id="PF16289">
    <property type="entry name" value="PIN_12"/>
    <property type="match status" value="1"/>
</dbReference>
<dbReference type="OrthoDB" id="799739at2"/>
<reference evidence="3" key="1">
    <citation type="submission" date="2016-10" db="EMBL/GenBank/DDBJ databases">
        <authorList>
            <person name="Varghese N."/>
            <person name="Submissions S."/>
        </authorList>
    </citation>
    <scope>NUCLEOTIDE SEQUENCE [LARGE SCALE GENOMIC DNA]</scope>
    <source>
        <strain evidence="3">SUR2</strain>
    </source>
</reference>
<evidence type="ECO:0000313" key="3">
    <source>
        <dbReference type="Proteomes" id="UP000182034"/>
    </source>
</evidence>
<keyword evidence="3" id="KW-1185">Reference proteome</keyword>
<dbReference type="STRING" id="1612149.SAMN05216324_108172"/>
<organism evidence="2 3">
    <name type="scientific">Chryseobacterium limigenitum</name>
    <dbReference type="NCBI Taxonomy" id="1612149"/>
    <lineage>
        <taxon>Bacteria</taxon>
        <taxon>Pseudomonadati</taxon>
        <taxon>Bacteroidota</taxon>
        <taxon>Flavobacteriia</taxon>
        <taxon>Flavobacteriales</taxon>
        <taxon>Weeksellaceae</taxon>
        <taxon>Chryseobacterium group</taxon>
        <taxon>Chryseobacterium</taxon>
    </lineage>
</organism>
<name>A0A1K2ISJ1_9FLAO</name>
<evidence type="ECO:0000259" key="1">
    <source>
        <dbReference type="Pfam" id="PF16289"/>
    </source>
</evidence>
<accession>A0A1K2ISJ1</accession>